<feature type="compositionally biased region" description="Low complexity" evidence="1">
    <location>
        <begin position="161"/>
        <end position="174"/>
    </location>
</feature>
<feature type="compositionally biased region" description="Basic residues" evidence="1">
    <location>
        <begin position="31"/>
        <end position="42"/>
    </location>
</feature>
<feature type="region of interest" description="Disordered" evidence="1">
    <location>
        <begin position="20"/>
        <end position="61"/>
    </location>
</feature>
<organism evidence="2">
    <name type="scientific">Ostreococcus mediterraneus</name>
    <dbReference type="NCBI Taxonomy" id="1486918"/>
    <lineage>
        <taxon>Eukaryota</taxon>
        <taxon>Viridiplantae</taxon>
        <taxon>Chlorophyta</taxon>
        <taxon>Mamiellophyceae</taxon>
        <taxon>Mamiellales</taxon>
        <taxon>Bathycoccaceae</taxon>
        <taxon>Ostreococcus</taxon>
    </lineage>
</organism>
<dbReference type="PANTHER" id="PTHR33917">
    <property type="entry name" value="PROTEIN EXECUTER 1, CHLOROPLASTIC"/>
    <property type="match status" value="1"/>
</dbReference>
<dbReference type="EMBL" id="HBEW01006540">
    <property type="protein sequence ID" value="CAD8585594.1"/>
    <property type="molecule type" value="Transcribed_RNA"/>
</dbReference>
<dbReference type="AlphaFoldDB" id="A0A6U0EWU1"/>
<dbReference type="InterPro" id="IPR044680">
    <property type="entry name" value="EX1/2"/>
</dbReference>
<name>A0A6U0EWU1_9CHLO</name>
<dbReference type="GO" id="GO:0010343">
    <property type="term" value="P:singlet oxygen-mediated programmed cell death"/>
    <property type="evidence" value="ECO:0007669"/>
    <property type="project" value="InterPro"/>
</dbReference>
<evidence type="ECO:0000313" key="2">
    <source>
        <dbReference type="EMBL" id="CAD8585594.1"/>
    </source>
</evidence>
<sequence length="784" mass="83316">MSRVACAPCASRVAVERAHAQGARRREVSRARARLAHRHSRPCARTGAVNDNAASSGHGWNADKRIERANASEGGSPGAGDALEVRKATPPDVNAGVVGEPSAGAESGDSVEDGAGAGTRDGIPASAMVDPFASASDLASGRLRARLTRASAAAEGRAGVGTPSKATPSGTTTTSAAELAWASTLKKFDEYDTAATALDALECQLEDAVLSEEYHEAASLKHAIDGLKAGDSTGAVCDAYVEAIKEQRFNDAATLRDAGVGLCGWWAGTEIFDYEVADEGDIARTNSSSSSTTSSNNPLGVIMRVTREHGRLVGSTYSSRDLADIVELHKAYPKGYDYDAGQPVLEIAIEQDPESATGYRRDVIRLNYIPATITVEDGEGIGFINGDGSVADDELKAFDDAVDAANRGLIDEWRRSNGTDIENVKDEIKATLLGLGPPSAIVNGDGETISFLDDYDDDEDEDDEDDMLYDIKRSPAAIEQEGLHTFVLTSVNETVEEDFEEDDLVGKPYSSALDREIEGFLATKWESMASTDALPKGHAFGAGSSSKLVDAVKEAAQEMFASRDEDEYLTELVVDAGEDDAADDEDDEEDDEDEVSAEELLEFLGQESVLHTPLPNRVRFNRIPPTLASGKTGDIFDGLYIGAFGPHGPEVLRMVRGRWGDEIGESHDCVTAIKITGDENVPCGAASFRAKINKANKLTDGGSSYPEELGVLARYKGEGRVAKPGFSDSHWVEGELLVLNGKGGSLTGGAELGFVWAVPGERRLLILFSSLTLPDVDIALPSRD</sequence>
<accession>A0A6U0EWU1</accession>
<dbReference type="Pfam" id="PF12014">
    <property type="entry name" value="Cyclin_D1_bind"/>
    <property type="match status" value="1"/>
</dbReference>
<feature type="region of interest" description="Disordered" evidence="1">
    <location>
        <begin position="91"/>
        <end position="123"/>
    </location>
</feature>
<dbReference type="GO" id="GO:0042651">
    <property type="term" value="C:thylakoid membrane"/>
    <property type="evidence" value="ECO:0007669"/>
    <property type="project" value="TreeGrafter"/>
</dbReference>
<feature type="compositionally biased region" description="Basic and acidic residues" evidence="1">
    <location>
        <begin position="20"/>
        <end position="30"/>
    </location>
</feature>
<protein>
    <submittedName>
        <fullName evidence="2">Uncharacterized protein</fullName>
    </submittedName>
</protein>
<proteinExistence type="predicted"/>
<gene>
    <name evidence="2" type="ORF">OMED0929_LOCUS5522</name>
</gene>
<feature type="region of interest" description="Disordered" evidence="1">
    <location>
        <begin position="150"/>
        <end position="174"/>
    </location>
</feature>
<dbReference type="PANTHER" id="PTHR33917:SF3">
    <property type="entry name" value="PROTEIN EXECUTER 1, CHLOROPLASTIC"/>
    <property type="match status" value="1"/>
</dbReference>
<evidence type="ECO:0000256" key="1">
    <source>
        <dbReference type="SAM" id="MobiDB-lite"/>
    </source>
</evidence>
<reference evidence="2" key="1">
    <citation type="submission" date="2021-01" db="EMBL/GenBank/DDBJ databases">
        <authorList>
            <person name="Corre E."/>
            <person name="Pelletier E."/>
            <person name="Niang G."/>
            <person name="Scheremetjew M."/>
            <person name="Finn R."/>
            <person name="Kale V."/>
            <person name="Holt S."/>
            <person name="Cochrane G."/>
            <person name="Meng A."/>
            <person name="Brown T."/>
            <person name="Cohen L."/>
        </authorList>
    </citation>
    <scope>NUCLEOTIDE SEQUENCE</scope>
    <source>
        <strain evidence="2">Clade-D-RCC2572</strain>
    </source>
</reference>